<name>Q3A163_SYNC1</name>
<dbReference type="Proteomes" id="UP000002534">
    <property type="component" value="Chromosome"/>
</dbReference>
<evidence type="ECO:0000313" key="3">
    <source>
        <dbReference type="EMBL" id="ABA89894.1"/>
    </source>
</evidence>
<dbReference type="CDD" id="cd16325">
    <property type="entry name" value="LolA"/>
    <property type="match status" value="1"/>
</dbReference>
<evidence type="ECO:0000313" key="4">
    <source>
        <dbReference type="Proteomes" id="UP000002534"/>
    </source>
</evidence>
<dbReference type="InterPro" id="IPR029046">
    <property type="entry name" value="LolA/LolB/LppX"/>
</dbReference>
<dbReference type="HOGENOM" id="CLU_091014_2_0_7"/>
<keyword evidence="3" id="KW-0449">Lipoprotein</keyword>
<dbReference type="STRING" id="338963.Pcar_2658"/>
<keyword evidence="1 2" id="KW-0732">Signal</keyword>
<dbReference type="Gene3D" id="2.50.20.10">
    <property type="entry name" value="Lipoprotein localisation LolA/LolB/LppX"/>
    <property type="match status" value="1"/>
</dbReference>
<proteinExistence type="predicted"/>
<dbReference type="OrthoDB" id="1027451at2"/>
<reference evidence="3 4" key="2">
    <citation type="journal article" date="2012" name="BMC Genomics">
        <title>The genome of Pelobacter carbinolicus reveals surprising metabolic capabilities and physiological features.</title>
        <authorList>
            <person name="Aklujkar M."/>
            <person name="Haveman S.A."/>
            <person name="Didonato R.Jr."/>
            <person name="Chertkov O."/>
            <person name="Han C.S."/>
            <person name="Land M.L."/>
            <person name="Brown P."/>
            <person name="Lovley D.R."/>
        </authorList>
    </citation>
    <scope>NUCLEOTIDE SEQUENCE [LARGE SCALE GENOMIC DNA]</scope>
    <source>
        <strain evidence="4">DSM 2380 / NBRC 103641 / GraBd1</strain>
    </source>
</reference>
<dbReference type="SUPFAM" id="SSF89392">
    <property type="entry name" value="Prokaryotic lipoproteins and lipoprotein localization factors"/>
    <property type="match status" value="1"/>
</dbReference>
<dbReference type="eggNOG" id="COG2834">
    <property type="taxonomic scope" value="Bacteria"/>
</dbReference>
<reference evidence="4" key="1">
    <citation type="submission" date="2005-10" db="EMBL/GenBank/DDBJ databases">
        <title>Complete sequence of Pelobacter carbinolicus DSM 2380.</title>
        <authorList>
            <person name="Copeland A."/>
            <person name="Lucas S."/>
            <person name="Lapidus A."/>
            <person name="Barry K."/>
            <person name="Detter J.C."/>
            <person name="Glavina T."/>
            <person name="Hammon N."/>
            <person name="Israni S."/>
            <person name="Pitluck S."/>
            <person name="Chertkov O."/>
            <person name="Schmutz J."/>
            <person name="Larimer F."/>
            <person name="Land M."/>
            <person name="Kyrpides N."/>
            <person name="Ivanova N."/>
            <person name="Richardson P."/>
        </authorList>
    </citation>
    <scope>NUCLEOTIDE SEQUENCE [LARGE SCALE GENOMIC DNA]</scope>
    <source>
        <strain evidence="4">DSM 2380 / NBRC 103641 / GraBd1</strain>
    </source>
</reference>
<protein>
    <submittedName>
        <fullName evidence="3">Outer membrane lipoprotein carrier/sorting protein LolA</fullName>
    </submittedName>
</protein>
<organism evidence="3 4">
    <name type="scientific">Syntrophotalea carbinolica (strain DSM 2380 / NBRC 103641 / GraBd1)</name>
    <name type="common">Pelobacter carbinolicus</name>
    <dbReference type="NCBI Taxonomy" id="338963"/>
    <lineage>
        <taxon>Bacteria</taxon>
        <taxon>Pseudomonadati</taxon>
        <taxon>Thermodesulfobacteriota</taxon>
        <taxon>Desulfuromonadia</taxon>
        <taxon>Desulfuromonadales</taxon>
        <taxon>Syntrophotaleaceae</taxon>
        <taxon>Syntrophotalea</taxon>
    </lineage>
</organism>
<dbReference type="EMBL" id="CP000142">
    <property type="protein sequence ID" value="ABA89894.1"/>
    <property type="molecule type" value="Genomic_DNA"/>
</dbReference>
<feature type="chain" id="PRO_5004223392" evidence="2">
    <location>
        <begin position="22"/>
        <end position="206"/>
    </location>
</feature>
<dbReference type="KEGG" id="pca:Pcar_2658"/>
<evidence type="ECO:0000256" key="1">
    <source>
        <dbReference type="ARBA" id="ARBA00022729"/>
    </source>
</evidence>
<sequence>MKLGASLMLLLLCLSAGFANATELDTVLQRLKTTAGSVQTIQSSFVQEKHLSMFSEALESHGTFSFQRPGKLRWEYETPVRMGFVIDGDKGRRWNSLVKQDQHFQLEDNLELRIAAEQLLVWTELDLDKLQRAYDIEIAAVQPVSLLLTPRGMGARQFVDHLKVTFSASARTVTEVAIFETGGDKTLLRFSDSKIDRALDEALFLP</sequence>
<keyword evidence="4" id="KW-1185">Reference proteome</keyword>
<dbReference type="PANTHER" id="PTHR35869">
    <property type="entry name" value="OUTER-MEMBRANE LIPOPROTEIN CARRIER PROTEIN"/>
    <property type="match status" value="1"/>
</dbReference>
<dbReference type="RefSeq" id="WP_011342437.1">
    <property type="nucleotide sequence ID" value="NC_007498.2"/>
</dbReference>
<dbReference type="Pfam" id="PF03548">
    <property type="entry name" value="LolA"/>
    <property type="match status" value="1"/>
</dbReference>
<feature type="signal peptide" evidence="2">
    <location>
        <begin position="1"/>
        <end position="21"/>
    </location>
</feature>
<accession>Q3A163</accession>
<evidence type="ECO:0000256" key="2">
    <source>
        <dbReference type="SAM" id="SignalP"/>
    </source>
</evidence>
<dbReference type="InterPro" id="IPR004564">
    <property type="entry name" value="OM_lipoprot_carrier_LolA-like"/>
</dbReference>
<dbReference type="PANTHER" id="PTHR35869:SF1">
    <property type="entry name" value="OUTER-MEMBRANE LIPOPROTEIN CARRIER PROTEIN"/>
    <property type="match status" value="1"/>
</dbReference>
<dbReference type="AlphaFoldDB" id="Q3A163"/>
<gene>
    <name evidence="3" type="ordered locus">Pcar_2658</name>
</gene>